<dbReference type="EMBL" id="CH473980">
    <property type="protein sequence ID" value="EDM08481.1"/>
    <property type="molecule type" value="Genomic_DNA"/>
</dbReference>
<reference evidence="2" key="1">
    <citation type="submission" date="2005-09" db="EMBL/GenBank/DDBJ databases">
        <authorList>
            <person name="Mural R.J."/>
            <person name="Li P.W."/>
            <person name="Adams M.D."/>
            <person name="Amanatides P.G."/>
            <person name="Baden-Tillson H."/>
            <person name="Barnstead M."/>
            <person name="Chin S.H."/>
            <person name="Dew I."/>
            <person name="Evans C.A."/>
            <person name="Ferriera S."/>
            <person name="Flanigan M."/>
            <person name="Fosler C."/>
            <person name="Glodek A."/>
            <person name="Gu Z."/>
            <person name="Holt R.A."/>
            <person name="Jennings D."/>
            <person name="Kraft C.L."/>
            <person name="Lu F."/>
            <person name="Nguyen T."/>
            <person name="Nusskern D.R."/>
            <person name="Pfannkoch C.M."/>
            <person name="Sitter C."/>
            <person name="Sutton G.G."/>
            <person name="Venter J.C."/>
            <person name="Wang Z."/>
            <person name="Woodage T."/>
            <person name="Zheng X.H."/>
            <person name="Zhong F."/>
        </authorList>
    </citation>
    <scope>NUCLEOTIDE SEQUENCE [LARGE SCALE GENOMIC DNA]</scope>
    <source>
        <strain>BN</strain>
        <strain evidence="2">Sprague-Dawley</strain>
    </source>
</reference>
<dbReference type="Proteomes" id="UP000234681">
    <property type="component" value="Chromosome 1"/>
</dbReference>
<organism evidence="1 2">
    <name type="scientific">Rattus norvegicus</name>
    <name type="common">Rat</name>
    <dbReference type="NCBI Taxonomy" id="10116"/>
    <lineage>
        <taxon>Eukaryota</taxon>
        <taxon>Metazoa</taxon>
        <taxon>Chordata</taxon>
        <taxon>Craniata</taxon>
        <taxon>Vertebrata</taxon>
        <taxon>Euteleostomi</taxon>
        <taxon>Mammalia</taxon>
        <taxon>Eutheria</taxon>
        <taxon>Euarchontoglires</taxon>
        <taxon>Glires</taxon>
        <taxon>Rodentia</taxon>
        <taxon>Myomorpha</taxon>
        <taxon>Muroidea</taxon>
        <taxon>Muridae</taxon>
        <taxon>Murinae</taxon>
        <taxon>Rattus</taxon>
    </lineage>
</organism>
<sequence length="68" mass="7568">MNPLTNMSNIEIPGNYTESCSPDLSMMAMKLRLHENLTQTETQPEFFPAVFDETSSRGCQAISQKAPS</sequence>
<proteinExistence type="predicted"/>
<gene>
    <name evidence="1" type="ORF">rCG_24541</name>
</gene>
<protein>
    <submittedName>
        <fullName evidence="1">RCG24541</fullName>
    </submittedName>
</protein>
<evidence type="ECO:0000313" key="2">
    <source>
        <dbReference type="Proteomes" id="UP000234681"/>
    </source>
</evidence>
<evidence type="ECO:0000313" key="1">
    <source>
        <dbReference type="EMBL" id="EDM08481.1"/>
    </source>
</evidence>
<name>A6JBV4_RAT</name>
<dbReference type="AlphaFoldDB" id="A6JBV4"/>
<accession>A6JBV4</accession>